<reference evidence="1" key="1">
    <citation type="journal article" date="2002" name="Genome Biol.">
        <title>Assessing the impact of comparative genomic sequence data on the functional annotation of the Drosophila genome.</title>
        <authorList>
            <person name="Bergman C.M."/>
            <person name="Pfeiffer B.D."/>
            <person name="Rincon-Limas D.E."/>
            <person name="Hoskins R.A."/>
            <person name="Gnirke A."/>
            <person name="Mungall C.J."/>
            <person name="Wang A.M."/>
            <person name="Kronmiller B."/>
            <person name="Pacleb J.M."/>
            <person name="Park S."/>
            <person name="Stapleton M."/>
            <person name="Wan K.H."/>
            <person name="George R.A."/>
            <person name="de Jong P.J."/>
            <person name="Botas J."/>
            <person name="Rubin G.M."/>
            <person name="Celniker S.E."/>
        </authorList>
    </citation>
    <scope>NUCLEOTIDE SEQUENCE</scope>
    <source>
        <strain evidence="1">Tucson 14021-0224.0</strain>
    </source>
</reference>
<evidence type="ECO:0000313" key="2">
    <source>
        <dbReference type="EMBL" id="EDV48442.1"/>
    </source>
</evidence>
<protein>
    <submittedName>
        <fullName evidence="1">CG12378-PA</fullName>
    </submittedName>
    <submittedName>
        <fullName evidence="2">GG16505</fullName>
    </submittedName>
</protein>
<dbReference type="EMBL" id="CH954181">
    <property type="protein sequence ID" value="EDV48442.1"/>
    <property type="molecule type" value="Genomic_DNA"/>
</dbReference>
<gene>
    <name evidence="2" type="primary">Dere\GG16505</name>
    <name evidence="1" type="ORF">CG12378</name>
    <name evidence="2" type="ORF">Dere_GG16505</name>
</gene>
<reference evidence="2 3" key="2">
    <citation type="journal article" date="2007" name="Nature">
        <title>Evolution of genes and genomes on the Drosophila phylogeny.</title>
        <authorList>
            <consortium name="Drosophila 12 Genomes Consortium"/>
            <person name="Clark A.G."/>
            <person name="Eisen M.B."/>
            <person name="Smith D.R."/>
            <person name="Bergman C.M."/>
            <person name="Oliver B."/>
            <person name="Markow T.A."/>
            <person name="Kaufman T.C."/>
            <person name="Kellis M."/>
            <person name="Gelbart W."/>
            <person name="Iyer V.N."/>
            <person name="Pollard D.A."/>
            <person name="Sackton T.B."/>
            <person name="Larracuente A.M."/>
            <person name="Singh N.D."/>
            <person name="Abad J.P."/>
            <person name="Abt D.N."/>
            <person name="Adryan B."/>
            <person name="Aguade M."/>
            <person name="Akashi H."/>
            <person name="Anderson W.W."/>
            <person name="Aquadro C.F."/>
            <person name="Ardell D.H."/>
            <person name="Arguello R."/>
            <person name="Artieri C.G."/>
            <person name="Barbash D.A."/>
            <person name="Barker D."/>
            <person name="Barsanti P."/>
            <person name="Batterham P."/>
            <person name="Batzoglou S."/>
            <person name="Begun D."/>
            <person name="Bhutkar A."/>
            <person name="Blanco E."/>
            <person name="Bosak S.A."/>
            <person name="Bradley R.K."/>
            <person name="Brand A.D."/>
            <person name="Brent M.R."/>
            <person name="Brooks A.N."/>
            <person name="Brown R.H."/>
            <person name="Butlin R.K."/>
            <person name="Caggese C."/>
            <person name="Calvi B.R."/>
            <person name="Bernardo de Carvalho A."/>
            <person name="Caspi A."/>
            <person name="Castrezana S."/>
            <person name="Celniker S.E."/>
            <person name="Chang J.L."/>
            <person name="Chapple C."/>
            <person name="Chatterji S."/>
            <person name="Chinwalla A."/>
            <person name="Civetta A."/>
            <person name="Clifton S.W."/>
            <person name="Comeron J.M."/>
            <person name="Costello J.C."/>
            <person name="Coyne J.A."/>
            <person name="Daub J."/>
            <person name="David R.G."/>
            <person name="Delcher A.L."/>
            <person name="Delehaunty K."/>
            <person name="Do C.B."/>
            <person name="Ebling H."/>
            <person name="Edwards K."/>
            <person name="Eickbush T."/>
            <person name="Evans J.D."/>
            <person name="Filipski A."/>
            <person name="Findeiss S."/>
            <person name="Freyhult E."/>
            <person name="Fulton L."/>
            <person name="Fulton R."/>
            <person name="Garcia A.C."/>
            <person name="Gardiner A."/>
            <person name="Garfield D.A."/>
            <person name="Garvin B.E."/>
            <person name="Gibson G."/>
            <person name="Gilbert D."/>
            <person name="Gnerre S."/>
            <person name="Godfrey J."/>
            <person name="Good R."/>
            <person name="Gotea V."/>
            <person name="Gravely B."/>
            <person name="Greenberg A.J."/>
            <person name="Griffiths-Jones S."/>
            <person name="Gross S."/>
            <person name="Guigo R."/>
            <person name="Gustafson E.A."/>
            <person name="Haerty W."/>
            <person name="Hahn M.W."/>
            <person name="Halligan D.L."/>
            <person name="Halpern A.L."/>
            <person name="Halter G.M."/>
            <person name="Han M.V."/>
            <person name="Heger A."/>
            <person name="Hillier L."/>
            <person name="Hinrichs A.S."/>
            <person name="Holmes I."/>
            <person name="Hoskins R.A."/>
            <person name="Hubisz M.J."/>
            <person name="Hultmark D."/>
            <person name="Huntley M.A."/>
            <person name="Jaffe D.B."/>
            <person name="Jagadeeshan S."/>
            <person name="Jeck W.R."/>
            <person name="Johnson J."/>
            <person name="Jones C.D."/>
            <person name="Jordan W.C."/>
            <person name="Karpen G.H."/>
            <person name="Kataoka E."/>
            <person name="Keightley P.D."/>
            <person name="Kheradpour P."/>
            <person name="Kirkness E.F."/>
            <person name="Koerich L.B."/>
            <person name="Kristiansen K."/>
            <person name="Kudrna D."/>
            <person name="Kulathinal R.J."/>
            <person name="Kumar S."/>
            <person name="Kwok R."/>
            <person name="Lander E."/>
            <person name="Langley C.H."/>
            <person name="Lapoint R."/>
            <person name="Lazzaro B.P."/>
            <person name="Lee S.J."/>
            <person name="Levesque L."/>
            <person name="Li R."/>
            <person name="Lin C.F."/>
            <person name="Lin M.F."/>
            <person name="Lindblad-Toh K."/>
            <person name="Llopart A."/>
            <person name="Long M."/>
            <person name="Low L."/>
            <person name="Lozovsky E."/>
            <person name="Lu J."/>
            <person name="Luo M."/>
            <person name="Machado C.A."/>
            <person name="Makalowski W."/>
            <person name="Marzo M."/>
            <person name="Matsuda M."/>
            <person name="Matzkin L."/>
            <person name="McAllister B."/>
            <person name="McBride C.S."/>
            <person name="McKernan B."/>
            <person name="McKernan K."/>
            <person name="Mendez-Lago M."/>
            <person name="Minx P."/>
            <person name="Mollenhauer M.U."/>
            <person name="Montooth K."/>
            <person name="Mount S.M."/>
            <person name="Mu X."/>
            <person name="Myers E."/>
            <person name="Negre B."/>
            <person name="Newfeld S."/>
            <person name="Nielsen R."/>
            <person name="Noor M.A."/>
            <person name="O'Grady P."/>
            <person name="Pachter L."/>
            <person name="Papaceit M."/>
            <person name="Parisi M.J."/>
            <person name="Parisi M."/>
            <person name="Parts L."/>
            <person name="Pedersen J.S."/>
            <person name="Pesole G."/>
            <person name="Phillippy A.M."/>
            <person name="Ponting C.P."/>
            <person name="Pop M."/>
            <person name="Porcelli D."/>
            <person name="Powell J.R."/>
            <person name="Prohaska S."/>
            <person name="Pruitt K."/>
            <person name="Puig M."/>
            <person name="Quesneville H."/>
            <person name="Ram K.R."/>
            <person name="Rand D."/>
            <person name="Rasmussen M.D."/>
            <person name="Reed L.K."/>
            <person name="Reenan R."/>
            <person name="Reily A."/>
            <person name="Remington K.A."/>
            <person name="Rieger T.T."/>
            <person name="Ritchie M.G."/>
            <person name="Robin C."/>
            <person name="Rogers Y.H."/>
            <person name="Rohde C."/>
            <person name="Rozas J."/>
            <person name="Rubenfield M.J."/>
            <person name="Ruiz A."/>
            <person name="Russo S."/>
            <person name="Salzberg S.L."/>
            <person name="Sanchez-Gracia A."/>
            <person name="Saranga D.J."/>
            <person name="Sato H."/>
            <person name="Schaeffer S.W."/>
            <person name="Schatz M.C."/>
            <person name="Schlenke T."/>
            <person name="Schwartz R."/>
            <person name="Segarra C."/>
            <person name="Singh R.S."/>
            <person name="Sirot L."/>
            <person name="Sirota M."/>
            <person name="Sisneros N.B."/>
            <person name="Smith C.D."/>
            <person name="Smith T.F."/>
            <person name="Spieth J."/>
            <person name="Stage D.E."/>
            <person name="Stark A."/>
            <person name="Stephan W."/>
            <person name="Strausberg R.L."/>
            <person name="Strempel S."/>
            <person name="Sturgill D."/>
            <person name="Sutton G."/>
            <person name="Sutton G.G."/>
            <person name="Tao W."/>
            <person name="Teichmann S."/>
            <person name="Tobari Y.N."/>
            <person name="Tomimura Y."/>
            <person name="Tsolas J.M."/>
            <person name="Valente V.L."/>
            <person name="Venter E."/>
            <person name="Venter J.C."/>
            <person name="Vicario S."/>
            <person name="Vieira F.G."/>
            <person name="Vilella A.J."/>
            <person name="Villasante A."/>
            <person name="Walenz B."/>
            <person name="Wang J."/>
            <person name="Wasserman M."/>
            <person name="Watts T."/>
            <person name="Wilson D."/>
            <person name="Wilson R.K."/>
            <person name="Wing R.A."/>
            <person name="Wolfner M.F."/>
            <person name="Wong A."/>
            <person name="Wong G.K."/>
            <person name="Wu C.I."/>
            <person name="Wu G."/>
            <person name="Yamamoto D."/>
            <person name="Yang H.P."/>
            <person name="Yang S.P."/>
            <person name="Yorke J.A."/>
            <person name="Yoshida K."/>
            <person name="Zdobnov E."/>
            <person name="Zhang P."/>
            <person name="Zhang Y."/>
            <person name="Zimin A.V."/>
            <person name="Baldwin J."/>
            <person name="Abdouelleil A."/>
            <person name="Abdulkadir J."/>
            <person name="Abebe A."/>
            <person name="Abera B."/>
            <person name="Abreu J."/>
            <person name="Acer S.C."/>
            <person name="Aftuck L."/>
            <person name="Alexander A."/>
            <person name="An P."/>
            <person name="Anderson E."/>
            <person name="Anderson S."/>
            <person name="Arachi H."/>
            <person name="Azer M."/>
            <person name="Bachantsang P."/>
            <person name="Barry A."/>
            <person name="Bayul T."/>
            <person name="Berlin A."/>
            <person name="Bessette D."/>
            <person name="Bloom T."/>
            <person name="Blye J."/>
            <person name="Boguslavskiy L."/>
            <person name="Bonnet C."/>
            <person name="Boukhgalter B."/>
            <person name="Bourzgui I."/>
            <person name="Brown A."/>
            <person name="Cahill P."/>
            <person name="Channer S."/>
            <person name="Cheshatsang Y."/>
            <person name="Chuda L."/>
            <person name="Citroen M."/>
            <person name="Collymore A."/>
            <person name="Cooke P."/>
            <person name="Costello M."/>
            <person name="D'Aco K."/>
            <person name="Daza R."/>
            <person name="De Haan G."/>
            <person name="DeGray S."/>
            <person name="DeMaso C."/>
            <person name="Dhargay N."/>
            <person name="Dooley K."/>
            <person name="Dooley E."/>
            <person name="Doricent M."/>
            <person name="Dorje P."/>
            <person name="Dorjee K."/>
            <person name="Dupes A."/>
            <person name="Elong R."/>
            <person name="Falk J."/>
            <person name="Farina A."/>
            <person name="Faro S."/>
            <person name="Ferguson D."/>
            <person name="Fisher S."/>
            <person name="Foley C.D."/>
            <person name="Franke A."/>
            <person name="Friedrich D."/>
            <person name="Gadbois L."/>
            <person name="Gearin G."/>
            <person name="Gearin C.R."/>
            <person name="Giannoukos G."/>
            <person name="Goode T."/>
            <person name="Graham J."/>
            <person name="Grandbois E."/>
            <person name="Grewal S."/>
            <person name="Gyaltsen K."/>
            <person name="Hafez N."/>
            <person name="Hagos B."/>
            <person name="Hall J."/>
            <person name="Henson C."/>
            <person name="Hollinger A."/>
            <person name="Honan T."/>
            <person name="Huard M.D."/>
            <person name="Hughes L."/>
            <person name="Hurhula B."/>
            <person name="Husby M.E."/>
            <person name="Kamat A."/>
            <person name="Kanga B."/>
            <person name="Kashin S."/>
            <person name="Khazanovich D."/>
            <person name="Kisner P."/>
            <person name="Lance K."/>
            <person name="Lara M."/>
            <person name="Lee W."/>
            <person name="Lennon N."/>
            <person name="Letendre F."/>
            <person name="LeVine R."/>
            <person name="Lipovsky A."/>
            <person name="Liu X."/>
            <person name="Liu J."/>
            <person name="Liu S."/>
            <person name="Lokyitsang T."/>
            <person name="Lokyitsang Y."/>
            <person name="Lubonja R."/>
            <person name="Lui A."/>
            <person name="MacDonald P."/>
            <person name="Magnisalis V."/>
            <person name="Maru K."/>
            <person name="Matthews C."/>
            <person name="McCusker W."/>
            <person name="McDonough S."/>
            <person name="Mehta T."/>
            <person name="Meldrim J."/>
            <person name="Meneus L."/>
            <person name="Mihai O."/>
            <person name="Mihalev A."/>
            <person name="Mihova T."/>
            <person name="Mittelman R."/>
            <person name="Mlenga V."/>
            <person name="Montmayeur A."/>
            <person name="Mulrain L."/>
            <person name="Navidi A."/>
            <person name="Naylor J."/>
            <person name="Negash T."/>
            <person name="Nguyen T."/>
            <person name="Nguyen N."/>
            <person name="Nicol R."/>
            <person name="Norbu C."/>
            <person name="Norbu N."/>
            <person name="Novod N."/>
            <person name="O'Neill B."/>
            <person name="Osman S."/>
            <person name="Markiewicz E."/>
            <person name="Oyono O.L."/>
            <person name="Patti C."/>
            <person name="Phunkhang P."/>
            <person name="Pierre F."/>
            <person name="Priest M."/>
            <person name="Raghuraman S."/>
            <person name="Rege F."/>
            <person name="Reyes R."/>
            <person name="Rise C."/>
            <person name="Rogov P."/>
            <person name="Ross K."/>
            <person name="Ryan E."/>
            <person name="Settipalli S."/>
            <person name="Shea T."/>
            <person name="Sherpa N."/>
            <person name="Shi L."/>
            <person name="Shih D."/>
            <person name="Sparrow T."/>
            <person name="Spaulding J."/>
            <person name="Stalker J."/>
            <person name="Stange-Thomann N."/>
            <person name="Stavropoulos S."/>
            <person name="Stone C."/>
            <person name="Strader C."/>
            <person name="Tesfaye S."/>
            <person name="Thomson T."/>
            <person name="Thoulutsang Y."/>
            <person name="Thoulutsang D."/>
            <person name="Topham K."/>
            <person name="Topping I."/>
            <person name="Tsamla T."/>
            <person name="Vassiliev H."/>
            <person name="Vo A."/>
            <person name="Wangchuk T."/>
            <person name="Wangdi T."/>
            <person name="Weiand M."/>
            <person name="Wilkinson J."/>
            <person name="Wilson A."/>
            <person name="Yadav S."/>
            <person name="Young G."/>
            <person name="Yu Q."/>
            <person name="Zembek L."/>
            <person name="Zhong D."/>
            <person name="Zimmer A."/>
            <person name="Zwirko Z."/>
            <person name="Jaffe D.B."/>
            <person name="Alvarez P."/>
            <person name="Brockman W."/>
            <person name="Butler J."/>
            <person name="Chin C."/>
            <person name="Gnerre S."/>
            <person name="Grabherr M."/>
            <person name="Kleber M."/>
            <person name="Mauceli E."/>
            <person name="MacCallum I."/>
        </authorList>
    </citation>
    <scope>NUCLEOTIDE SEQUENCE [LARGE SCALE GENOMIC DNA]</scope>
    <source>
        <strain evidence="2 3">TSC#14021-0224.01</strain>
    </source>
</reference>
<keyword evidence="3" id="KW-1185">Reference proteome</keyword>
<dbReference type="Proteomes" id="UP000008711">
    <property type="component" value="Unassembled WGS sequence"/>
</dbReference>
<name>Q8I1J1_DROER</name>
<accession>Q8I1J1</accession>
<evidence type="ECO:0000313" key="1">
    <source>
        <dbReference type="EMBL" id="AAO00977.1"/>
    </source>
</evidence>
<sequence>MSFVGEGNIMDSRAMQKIKETQNLSEVSQPFKQGLTIESCMGYKSNFDN</sequence>
<dbReference type="EMBL" id="AY190934">
    <property type="protein sequence ID" value="AAO00977.1"/>
    <property type="molecule type" value="Genomic_DNA"/>
</dbReference>
<reference evidence="2 3" key="3">
    <citation type="journal article" date="2008" name="Bioinformatics">
        <title>Assembly reconciliation.</title>
        <authorList>
            <person name="Zimin A.V."/>
            <person name="Smith D.R."/>
            <person name="Sutton G."/>
            <person name="Yorke J.A."/>
        </authorList>
    </citation>
    <scope>NUCLEOTIDE SEQUENCE [LARGE SCALE GENOMIC DNA]</scope>
    <source>
        <strain evidence="2 3">TSC#14021-0224.01</strain>
    </source>
</reference>
<organism evidence="1">
    <name type="scientific">Drosophila erecta</name>
    <name type="common">Fruit fly</name>
    <dbReference type="NCBI Taxonomy" id="7220"/>
    <lineage>
        <taxon>Eukaryota</taxon>
        <taxon>Metazoa</taxon>
        <taxon>Ecdysozoa</taxon>
        <taxon>Arthropoda</taxon>
        <taxon>Hexapoda</taxon>
        <taxon>Insecta</taxon>
        <taxon>Pterygota</taxon>
        <taxon>Neoptera</taxon>
        <taxon>Endopterygota</taxon>
        <taxon>Diptera</taxon>
        <taxon>Brachycera</taxon>
        <taxon>Muscomorpha</taxon>
        <taxon>Ephydroidea</taxon>
        <taxon>Drosophilidae</taxon>
        <taxon>Drosophila</taxon>
        <taxon>Sophophora</taxon>
    </lineage>
</organism>
<reference evidence="2" key="4">
    <citation type="submission" date="2008-06" db="EMBL/GenBank/DDBJ databases">
        <authorList>
            <consortium name="FlyBase"/>
        </authorList>
    </citation>
    <scope>NUCLEOTIDE SEQUENCE</scope>
    <source>
        <strain evidence="2">TSC#14021-0224.01</strain>
    </source>
</reference>
<proteinExistence type="predicted"/>
<dbReference type="AlphaFoldDB" id="Q8I1J1"/>
<dbReference type="HOGENOM" id="CLU_3261067_0_0_1"/>
<evidence type="ECO:0000313" key="3">
    <source>
        <dbReference type="Proteomes" id="UP000008711"/>
    </source>
</evidence>